<proteinExistence type="predicted"/>
<name>A0AAV2N9A8_9HYME</name>
<evidence type="ECO:0000313" key="2">
    <source>
        <dbReference type="EMBL" id="CAL1676397.1"/>
    </source>
</evidence>
<evidence type="ECO:0000256" key="1">
    <source>
        <dbReference type="SAM" id="MobiDB-lite"/>
    </source>
</evidence>
<sequence length="77" mass="8364">MLRAFHPKVFGPAERAEKGPPASDWIGLDQLNVDLSQSANSQSPVPNLSIDLVSSYNFNVAFHAPVDIAIQFAPVFL</sequence>
<feature type="region of interest" description="Disordered" evidence="1">
    <location>
        <begin position="1"/>
        <end position="21"/>
    </location>
</feature>
<protein>
    <submittedName>
        <fullName evidence="2">Uncharacterized protein</fullName>
    </submittedName>
</protein>
<organism evidence="2 3">
    <name type="scientific">Lasius platythorax</name>
    <dbReference type="NCBI Taxonomy" id="488582"/>
    <lineage>
        <taxon>Eukaryota</taxon>
        <taxon>Metazoa</taxon>
        <taxon>Ecdysozoa</taxon>
        <taxon>Arthropoda</taxon>
        <taxon>Hexapoda</taxon>
        <taxon>Insecta</taxon>
        <taxon>Pterygota</taxon>
        <taxon>Neoptera</taxon>
        <taxon>Endopterygota</taxon>
        <taxon>Hymenoptera</taxon>
        <taxon>Apocrita</taxon>
        <taxon>Aculeata</taxon>
        <taxon>Formicoidea</taxon>
        <taxon>Formicidae</taxon>
        <taxon>Formicinae</taxon>
        <taxon>Lasius</taxon>
        <taxon>Lasius</taxon>
    </lineage>
</organism>
<dbReference type="Proteomes" id="UP001497644">
    <property type="component" value="Chromosome 11"/>
</dbReference>
<reference evidence="2" key="1">
    <citation type="submission" date="2024-04" db="EMBL/GenBank/DDBJ databases">
        <authorList>
            <consortium name="Molecular Ecology Group"/>
        </authorList>
    </citation>
    <scope>NUCLEOTIDE SEQUENCE</scope>
</reference>
<keyword evidence="3" id="KW-1185">Reference proteome</keyword>
<accession>A0AAV2N9A8</accession>
<dbReference type="EMBL" id="OZ034834">
    <property type="protein sequence ID" value="CAL1676397.1"/>
    <property type="molecule type" value="Genomic_DNA"/>
</dbReference>
<dbReference type="AlphaFoldDB" id="A0AAV2N9A8"/>
<evidence type="ECO:0000313" key="3">
    <source>
        <dbReference type="Proteomes" id="UP001497644"/>
    </source>
</evidence>
<gene>
    <name evidence="2" type="ORF">LPLAT_LOCUS2599</name>
</gene>